<dbReference type="HOGENOM" id="CLU_1035940_0_0_1"/>
<accession>F0W5G9</accession>
<gene>
    <name evidence="1" type="primary">AlNc14C21G2135</name>
    <name evidence="1" type="ORF">ALNC14_025030</name>
</gene>
<sequence>MGATVCCVHRDNDPFFHFIRPNRHDPTSKCSCGHKYEGKVAAASSLPSLSLQQEESVSPDVNLKLKSTLKEEVQDSALPPLLYAYSLNHDMSPRDRLRLLGVRNSILNGLADSESGEYHNNGKINERKRRTNQVTKDVTLDSTIDALQQESNGEIAKITKLEVECNDPCRKQFSLVMDPLIQIEVAPGDCGILLDTSGNTPHLLGPPKVIGFTRKPNGSKGAIERSGLVPLGALLISVDKKDLSLVTVADALEIIQRSAHLSRQFVFTQ</sequence>
<name>F0W5G9_9STRA</name>
<proteinExistence type="predicted"/>
<dbReference type="EMBL" id="FR824066">
    <property type="protein sequence ID" value="CCA16360.1"/>
    <property type="molecule type" value="Genomic_DNA"/>
</dbReference>
<organism evidence="1">
    <name type="scientific">Albugo laibachii Nc14</name>
    <dbReference type="NCBI Taxonomy" id="890382"/>
    <lineage>
        <taxon>Eukaryota</taxon>
        <taxon>Sar</taxon>
        <taxon>Stramenopiles</taxon>
        <taxon>Oomycota</taxon>
        <taxon>Peronosporomycetes</taxon>
        <taxon>Albuginales</taxon>
        <taxon>Albuginaceae</taxon>
        <taxon>Albugo</taxon>
    </lineage>
</organism>
<reference evidence="1" key="1">
    <citation type="journal article" date="2011" name="PLoS Biol.">
        <title>Gene gain and loss during evolution of obligate parasitism in the white rust pathogen of Arabidopsis thaliana.</title>
        <authorList>
            <person name="Kemen E."/>
            <person name="Gardiner A."/>
            <person name="Schultz-Larsen T."/>
            <person name="Kemen A.C."/>
            <person name="Balmuth A.L."/>
            <person name="Robert-Seilaniantz A."/>
            <person name="Bailey K."/>
            <person name="Holub E."/>
            <person name="Studholme D.J."/>
            <person name="Maclean D."/>
            <person name="Jones J.D."/>
        </authorList>
    </citation>
    <scope>NUCLEOTIDE SEQUENCE</scope>
</reference>
<evidence type="ECO:0000313" key="1">
    <source>
        <dbReference type="EMBL" id="CCA16360.1"/>
    </source>
</evidence>
<protein>
    <submittedName>
        <fullName evidence="1">AlNc14C21G2135 protein</fullName>
    </submittedName>
</protein>
<reference evidence="1" key="2">
    <citation type="submission" date="2011-02" db="EMBL/GenBank/DDBJ databases">
        <authorList>
            <person name="MacLean D."/>
        </authorList>
    </citation>
    <scope>NUCLEOTIDE SEQUENCE</scope>
</reference>
<dbReference type="AlphaFoldDB" id="F0W5G9"/>